<name>A0ACC1T7D5_9APHY</name>
<sequence length="196" mass="21480">MKNKNKQTKFPVARIKRIMQKDEEVGKVAQATPVVISKALELFLGVIVDEACKVTVERGSKKVEAYHLKHAVETVETLDFLKEIVAAVPDPSAGGTVDLVAEAQEKAAAKKRAKGKKPVELGEDGEPKPPARKRKRKEDGDGAVKEKGKGSGKAKAKQQDVDMEEEKPVERDEDQDYENGDAYPAAAQEDDDDWEG</sequence>
<accession>A0ACC1T7D5</accession>
<protein>
    <submittedName>
        <fullName evidence="1">Uncharacterized protein</fullName>
    </submittedName>
</protein>
<keyword evidence="2" id="KW-1185">Reference proteome</keyword>
<proteinExistence type="predicted"/>
<evidence type="ECO:0000313" key="2">
    <source>
        <dbReference type="Proteomes" id="UP001148662"/>
    </source>
</evidence>
<dbReference type="Proteomes" id="UP001148662">
    <property type="component" value="Unassembled WGS sequence"/>
</dbReference>
<organism evidence="1 2">
    <name type="scientific">Phlebia brevispora</name>
    <dbReference type="NCBI Taxonomy" id="194682"/>
    <lineage>
        <taxon>Eukaryota</taxon>
        <taxon>Fungi</taxon>
        <taxon>Dikarya</taxon>
        <taxon>Basidiomycota</taxon>
        <taxon>Agaricomycotina</taxon>
        <taxon>Agaricomycetes</taxon>
        <taxon>Polyporales</taxon>
        <taxon>Meruliaceae</taxon>
        <taxon>Phlebia</taxon>
    </lineage>
</organism>
<comment type="caution">
    <text evidence="1">The sequence shown here is derived from an EMBL/GenBank/DDBJ whole genome shotgun (WGS) entry which is preliminary data.</text>
</comment>
<evidence type="ECO:0000313" key="1">
    <source>
        <dbReference type="EMBL" id="KAJ3554748.1"/>
    </source>
</evidence>
<reference evidence="1" key="1">
    <citation type="submission" date="2022-07" db="EMBL/GenBank/DDBJ databases">
        <title>Genome Sequence of Phlebia brevispora.</title>
        <authorList>
            <person name="Buettner E."/>
        </authorList>
    </citation>
    <scope>NUCLEOTIDE SEQUENCE</scope>
    <source>
        <strain evidence="1">MPL23</strain>
    </source>
</reference>
<gene>
    <name evidence="1" type="ORF">NM688_g2949</name>
</gene>
<dbReference type="EMBL" id="JANHOG010000400">
    <property type="protein sequence ID" value="KAJ3554748.1"/>
    <property type="molecule type" value="Genomic_DNA"/>
</dbReference>